<sequence length="100" mass="11505">MDKKSSDDLVYSKVLIQKVVEHKDMFGVPDSKTDLQLMPLSEYRELVKREAFFFVDHNGFLRHQFSGDVMAASKEQLDILIGELKAKRELLDDALDCAKE</sequence>
<name>A0A8S5T7I1_9CAUD</name>
<organism evidence="1">
    <name type="scientific">Myoviridae sp. ctZhr26</name>
    <dbReference type="NCBI Taxonomy" id="2827694"/>
    <lineage>
        <taxon>Viruses</taxon>
        <taxon>Duplodnaviria</taxon>
        <taxon>Heunggongvirae</taxon>
        <taxon>Uroviricota</taxon>
        <taxon>Caudoviricetes</taxon>
    </lineage>
</organism>
<evidence type="ECO:0000313" key="1">
    <source>
        <dbReference type="EMBL" id="DAF59209.1"/>
    </source>
</evidence>
<protein>
    <submittedName>
        <fullName evidence="1">Uncharacterized protein</fullName>
    </submittedName>
</protein>
<dbReference type="EMBL" id="BK032765">
    <property type="protein sequence ID" value="DAF59209.1"/>
    <property type="molecule type" value="Genomic_DNA"/>
</dbReference>
<proteinExistence type="predicted"/>
<accession>A0A8S5T7I1</accession>
<reference evidence="1" key="1">
    <citation type="journal article" date="2021" name="Proc. Natl. Acad. Sci. U.S.A.">
        <title>A Catalog of Tens of Thousands of Viruses from Human Metagenomes Reveals Hidden Associations with Chronic Diseases.</title>
        <authorList>
            <person name="Tisza M.J."/>
            <person name="Buck C.B."/>
        </authorList>
    </citation>
    <scope>NUCLEOTIDE SEQUENCE</scope>
    <source>
        <strain evidence="1">CtZhr26</strain>
    </source>
</reference>